<dbReference type="GO" id="GO:0004674">
    <property type="term" value="F:protein serine/threonine kinase activity"/>
    <property type="evidence" value="ECO:0007669"/>
    <property type="project" value="TreeGrafter"/>
</dbReference>
<organism evidence="2 3">
    <name type="scientific">Apiosordaria backusii</name>
    <dbReference type="NCBI Taxonomy" id="314023"/>
    <lineage>
        <taxon>Eukaryota</taxon>
        <taxon>Fungi</taxon>
        <taxon>Dikarya</taxon>
        <taxon>Ascomycota</taxon>
        <taxon>Pezizomycotina</taxon>
        <taxon>Sordariomycetes</taxon>
        <taxon>Sordariomycetidae</taxon>
        <taxon>Sordariales</taxon>
        <taxon>Lasiosphaeriaceae</taxon>
        <taxon>Apiosordaria</taxon>
    </lineage>
</organism>
<comment type="caution">
    <text evidence="2">The sequence shown here is derived from an EMBL/GenBank/DDBJ whole genome shotgun (WGS) entry which is preliminary data.</text>
</comment>
<evidence type="ECO:0000313" key="3">
    <source>
        <dbReference type="Proteomes" id="UP001172159"/>
    </source>
</evidence>
<feature type="non-terminal residue" evidence="2">
    <location>
        <position position="1"/>
    </location>
</feature>
<keyword evidence="2" id="KW-0808">Transferase</keyword>
<sequence>PSPLINRVWSAVVRLDYTQGQFLPIGQLLSLFSREAVEEELTIYRDQRETAHENEMLYRAIETEPSNESVAPDVHFHTMRGYRKIFAVLVLIQLPGRIQRFVNEGVSDADLPFVKVKTNELGLRRTWSFKLRRKNSRGTTLRCFQRWTIRELEMFESRQWLFLAPYFSRDPTEPRKVLQYILPESAVLPFTSHSRVSGTRTHCSQLFKVGIHPDHHSLKYDGDLETDCSHFFAIKELSPNAHANAQDELLALRLVNKTAHPHLITLLASYQQHENLYLIFPWAQCDLDSFWKQNDPQNDPMMRYWAMRQLEGLASGLAAIHSFRVSSEDSIFSGSPIIGFRDNNSPPAVNDQPEIEVELFCRHGDIKPQNILWFPDTNHKGGILKLADFGTAEVKAEEAASRQSYAWSQTYRPPESCDYYDYSLPRQALVATSYDIWGLGCVFLEFIVWLFGGPDALVHFTTERYLEDQSMDAHFQVGTAFFVLRPDGITGKPLAYVKKSVDQVCWTANDLYMGGKHRIGLTFIHST</sequence>
<keyword evidence="3" id="KW-1185">Reference proteome</keyword>
<dbReference type="InterPro" id="IPR011009">
    <property type="entry name" value="Kinase-like_dom_sf"/>
</dbReference>
<dbReference type="GO" id="GO:0005524">
    <property type="term" value="F:ATP binding"/>
    <property type="evidence" value="ECO:0007669"/>
    <property type="project" value="InterPro"/>
</dbReference>
<feature type="domain" description="Protein kinase" evidence="1">
    <location>
        <begin position="129"/>
        <end position="527"/>
    </location>
</feature>
<dbReference type="Pfam" id="PF00069">
    <property type="entry name" value="Pkinase"/>
    <property type="match status" value="1"/>
</dbReference>
<gene>
    <name evidence="2" type="ORF">B0T21DRAFT_300607</name>
</gene>
<dbReference type="SUPFAM" id="SSF56112">
    <property type="entry name" value="Protein kinase-like (PK-like)"/>
    <property type="match status" value="1"/>
</dbReference>
<dbReference type="PANTHER" id="PTHR24359:SF1">
    <property type="entry name" value="INHIBITOR OF NUCLEAR FACTOR KAPPA-B KINASE EPSILON SUBUNIT HOMOLOG 1-RELATED"/>
    <property type="match status" value="1"/>
</dbReference>
<evidence type="ECO:0000259" key="1">
    <source>
        <dbReference type="PROSITE" id="PS50011"/>
    </source>
</evidence>
<dbReference type="EMBL" id="JAUKTV010000030">
    <property type="protein sequence ID" value="KAK0701192.1"/>
    <property type="molecule type" value="Genomic_DNA"/>
</dbReference>
<accession>A0AA39ZPB3</accession>
<dbReference type="AlphaFoldDB" id="A0AA39ZPB3"/>
<keyword evidence="2" id="KW-0418">Kinase</keyword>
<dbReference type="CDD" id="cd00180">
    <property type="entry name" value="PKc"/>
    <property type="match status" value="1"/>
</dbReference>
<dbReference type="Gene3D" id="1.10.510.10">
    <property type="entry name" value="Transferase(Phosphotransferase) domain 1"/>
    <property type="match status" value="1"/>
</dbReference>
<protein>
    <submittedName>
        <fullName evidence="2">Kinase-like domain-containing protein</fullName>
    </submittedName>
</protein>
<dbReference type="Proteomes" id="UP001172159">
    <property type="component" value="Unassembled WGS sequence"/>
</dbReference>
<dbReference type="PANTHER" id="PTHR24359">
    <property type="entry name" value="SERINE/THREONINE-PROTEIN KINASE SBK1"/>
    <property type="match status" value="1"/>
</dbReference>
<reference evidence="2" key="1">
    <citation type="submission" date="2023-06" db="EMBL/GenBank/DDBJ databases">
        <title>Genome-scale phylogeny and comparative genomics of the fungal order Sordariales.</title>
        <authorList>
            <consortium name="Lawrence Berkeley National Laboratory"/>
            <person name="Hensen N."/>
            <person name="Bonometti L."/>
            <person name="Westerberg I."/>
            <person name="Brannstrom I.O."/>
            <person name="Guillou S."/>
            <person name="Cros-Aarteil S."/>
            <person name="Calhoun S."/>
            <person name="Haridas S."/>
            <person name="Kuo A."/>
            <person name="Mondo S."/>
            <person name="Pangilinan J."/>
            <person name="Riley R."/>
            <person name="Labutti K."/>
            <person name="Andreopoulos B."/>
            <person name="Lipzen A."/>
            <person name="Chen C."/>
            <person name="Yanf M."/>
            <person name="Daum C."/>
            <person name="Ng V."/>
            <person name="Clum A."/>
            <person name="Steindorff A."/>
            <person name="Ohm R."/>
            <person name="Martin F."/>
            <person name="Silar P."/>
            <person name="Natvig D."/>
            <person name="Lalanne C."/>
            <person name="Gautier V."/>
            <person name="Ament-Velasquez S.L."/>
            <person name="Kruys A."/>
            <person name="Hutchinson M.I."/>
            <person name="Powell A.J."/>
            <person name="Barry K."/>
            <person name="Miller A.N."/>
            <person name="Grigoriev I.V."/>
            <person name="Debuchy R."/>
            <person name="Gladieux P."/>
            <person name="Thoren M.H."/>
            <person name="Johannesson H."/>
        </authorList>
    </citation>
    <scope>NUCLEOTIDE SEQUENCE</scope>
    <source>
        <strain evidence="2">CBS 540.89</strain>
    </source>
</reference>
<name>A0AA39ZPB3_9PEZI</name>
<dbReference type="SMART" id="SM00220">
    <property type="entry name" value="S_TKc"/>
    <property type="match status" value="1"/>
</dbReference>
<evidence type="ECO:0000313" key="2">
    <source>
        <dbReference type="EMBL" id="KAK0701192.1"/>
    </source>
</evidence>
<dbReference type="PROSITE" id="PS50011">
    <property type="entry name" value="PROTEIN_KINASE_DOM"/>
    <property type="match status" value="1"/>
</dbReference>
<dbReference type="InterPro" id="IPR000719">
    <property type="entry name" value="Prot_kinase_dom"/>
</dbReference>
<proteinExistence type="predicted"/>